<proteinExistence type="predicted"/>
<reference evidence="1" key="1">
    <citation type="submission" date="2014-09" db="EMBL/GenBank/DDBJ databases">
        <authorList>
            <person name="Magalhaes I.L.F."/>
            <person name="Oliveira U."/>
            <person name="Santos F.R."/>
            <person name="Vidigal T.H.D.A."/>
            <person name="Brescovit A.D."/>
            <person name="Santos A.J."/>
        </authorList>
    </citation>
    <scope>NUCLEOTIDE SEQUENCE</scope>
    <source>
        <tissue evidence="1">Shoot tissue taken approximately 20 cm above the soil surface</tissue>
    </source>
</reference>
<reference evidence="1" key="2">
    <citation type="journal article" date="2015" name="Data Brief">
        <title>Shoot transcriptome of the giant reed, Arundo donax.</title>
        <authorList>
            <person name="Barrero R.A."/>
            <person name="Guerrero F.D."/>
            <person name="Moolhuijzen P."/>
            <person name="Goolsby J.A."/>
            <person name="Tidwell J."/>
            <person name="Bellgard S.E."/>
            <person name="Bellgard M.I."/>
        </authorList>
    </citation>
    <scope>NUCLEOTIDE SEQUENCE</scope>
    <source>
        <tissue evidence="1">Shoot tissue taken approximately 20 cm above the soil surface</tissue>
    </source>
</reference>
<dbReference type="EMBL" id="GBRH01223004">
    <property type="protein sequence ID" value="JAD74891.1"/>
    <property type="molecule type" value="Transcribed_RNA"/>
</dbReference>
<organism evidence="1">
    <name type="scientific">Arundo donax</name>
    <name type="common">Giant reed</name>
    <name type="synonym">Donax arundinaceus</name>
    <dbReference type="NCBI Taxonomy" id="35708"/>
    <lineage>
        <taxon>Eukaryota</taxon>
        <taxon>Viridiplantae</taxon>
        <taxon>Streptophyta</taxon>
        <taxon>Embryophyta</taxon>
        <taxon>Tracheophyta</taxon>
        <taxon>Spermatophyta</taxon>
        <taxon>Magnoliopsida</taxon>
        <taxon>Liliopsida</taxon>
        <taxon>Poales</taxon>
        <taxon>Poaceae</taxon>
        <taxon>PACMAD clade</taxon>
        <taxon>Arundinoideae</taxon>
        <taxon>Arundineae</taxon>
        <taxon>Arundo</taxon>
    </lineage>
</organism>
<sequence length="61" mass="7100">MLGRLYNPGKRILVLVAQWFHQLREISAQKIPRTMQKILSHGFLLLTNRQGVILQPSTMTR</sequence>
<protein>
    <submittedName>
        <fullName evidence="1">Uncharacterized protein</fullName>
    </submittedName>
</protein>
<accession>A0A0A9CH26</accession>
<name>A0A0A9CH26_ARUDO</name>
<dbReference type="AlphaFoldDB" id="A0A0A9CH26"/>
<evidence type="ECO:0000313" key="1">
    <source>
        <dbReference type="EMBL" id="JAD74891.1"/>
    </source>
</evidence>